<dbReference type="AlphaFoldDB" id="A0A223V7M4"/>
<dbReference type="OrthoDB" id="673341at2"/>
<dbReference type="EMBL" id="CP022957">
    <property type="protein sequence ID" value="ASV30859.1"/>
    <property type="molecule type" value="Genomic_DNA"/>
</dbReference>
<accession>A0A223V7M4</accession>
<proteinExistence type="predicted"/>
<protein>
    <submittedName>
        <fullName evidence="1">Uncharacterized protein</fullName>
    </submittedName>
</protein>
<evidence type="ECO:0000313" key="1">
    <source>
        <dbReference type="EMBL" id="ASV30859.1"/>
    </source>
</evidence>
<dbReference type="InterPro" id="IPR046052">
    <property type="entry name" value="DUF6010"/>
</dbReference>
<name>A0A223V7M4_9FLAO</name>
<keyword evidence="2" id="KW-1185">Reference proteome</keyword>
<evidence type="ECO:0000313" key="2">
    <source>
        <dbReference type="Proteomes" id="UP000215244"/>
    </source>
</evidence>
<dbReference type="KEGG" id="marb:CJ263_11890"/>
<dbReference type="Proteomes" id="UP000215244">
    <property type="component" value="Chromosome"/>
</dbReference>
<dbReference type="Pfam" id="PF19473">
    <property type="entry name" value="DUF6010"/>
    <property type="match status" value="1"/>
</dbReference>
<organism evidence="1 2">
    <name type="scientific">Maribacter cobaltidurans</name>
    <dbReference type="NCBI Taxonomy" id="1178778"/>
    <lineage>
        <taxon>Bacteria</taxon>
        <taxon>Pseudomonadati</taxon>
        <taxon>Bacteroidota</taxon>
        <taxon>Flavobacteriia</taxon>
        <taxon>Flavobacteriales</taxon>
        <taxon>Flavobacteriaceae</taxon>
        <taxon>Maribacter</taxon>
    </lineage>
</organism>
<sequence length="132" mass="14831">MVELIIGVLLGISIVLLAIKTGFDKDSSFYPVLLIAIAFYYVLFAFQANNTYEIIFETSIALLFSAIAILGHHRNLKIVGIAMILHGIYDLFQGNIVFSTNPPQWWPLFCLGVDVTLGIWLLWTSSKHLKTK</sequence>
<reference evidence="1 2" key="1">
    <citation type="submission" date="2017-08" db="EMBL/GenBank/DDBJ databases">
        <title>The complete genome sequence of Maribacter sp. B1, isolated from deep-sea sediment.</title>
        <authorList>
            <person name="Wu Y.-H."/>
            <person name="Cheng H."/>
            <person name="Xu X.-W."/>
        </authorList>
    </citation>
    <scope>NUCLEOTIDE SEQUENCE [LARGE SCALE GENOMIC DNA]</scope>
    <source>
        <strain evidence="1 2">B1</strain>
    </source>
</reference>
<gene>
    <name evidence="1" type="ORF">CJ263_11890</name>
</gene>
<dbReference type="RefSeq" id="WP_094997473.1">
    <property type="nucleotide sequence ID" value="NZ_BMJL01000007.1"/>
</dbReference>